<dbReference type="OrthoDB" id="574405at2"/>
<evidence type="ECO:0000256" key="6">
    <source>
        <dbReference type="PROSITE-ProRule" id="PRU00771"/>
    </source>
</evidence>
<dbReference type="EMBL" id="PVWO01000077">
    <property type="protein sequence ID" value="PSB57431.1"/>
    <property type="molecule type" value="Genomic_DNA"/>
</dbReference>
<evidence type="ECO:0000259" key="7">
    <source>
        <dbReference type="PROSITE" id="PS51441"/>
    </source>
</evidence>
<evidence type="ECO:0000256" key="3">
    <source>
        <dbReference type="ARBA" id="ARBA00022738"/>
    </source>
</evidence>
<evidence type="ECO:0000313" key="9">
    <source>
        <dbReference type="Proteomes" id="UP000238937"/>
    </source>
</evidence>
<keyword evidence="4" id="KW-0793">Thylakoid</keyword>
<dbReference type="GO" id="GO:0031676">
    <property type="term" value="C:plasma membrane-derived thylakoid membrane"/>
    <property type="evidence" value="ECO:0007669"/>
    <property type="project" value="UniProtKB-SubCell"/>
</dbReference>
<evidence type="ECO:0000256" key="1">
    <source>
        <dbReference type="ARBA" id="ARBA00004445"/>
    </source>
</evidence>
<dbReference type="Proteomes" id="UP000238937">
    <property type="component" value="Unassembled WGS sequence"/>
</dbReference>
<feature type="domain" description="CpcD-like" evidence="7">
    <location>
        <begin position="17"/>
        <end position="74"/>
    </location>
</feature>
<name>A0A2T1GI74_9CYAN</name>
<keyword evidence="2" id="KW-0042">Antenna complex</keyword>
<evidence type="ECO:0000256" key="4">
    <source>
        <dbReference type="ARBA" id="ARBA00023078"/>
    </source>
</evidence>
<keyword evidence="3 6" id="KW-0605">Phycobilisome</keyword>
<evidence type="ECO:0000256" key="2">
    <source>
        <dbReference type="ARBA" id="ARBA00022549"/>
    </source>
</evidence>
<keyword evidence="5" id="KW-0472">Membrane</keyword>
<dbReference type="InterPro" id="IPR008213">
    <property type="entry name" value="CpcD-like_dom"/>
</dbReference>
<keyword evidence="9" id="KW-1185">Reference proteome</keyword>
<comment type="caution">
    <text evidence="8">The sequence shown here is derived from an EMBL/GenBank/DDBJ whole genome shotgun (WGS) entry which is preliminary data.</text>
</comment>
<comment type="subcellular location">
    <subcellularLocation>
        <location evidence="1">Cellular thylakoid membrane</location>
        <topology evidence="1">Peripheral membrane protein</topology>
        <orientation evidence="1">Cytoplasmic side</orientation>
    </subcellularLocation>
</comment>
<proteinExistence type="predicted"/>
<dbReference type="RefSeq" id="WP_106302789.1">
    <property type="nucleotide sequence ID" value="NZ_PVWO01000077.1"/>
</dbReference>
<evidence type="ECO:0000313" key="8">
    <source>
        <dbReference type="EMBL" id="PSB57431.1"/>
    </source>
</evidence>
<reference evidence="8 9" key="1">
    <citation type="submission" date="2018-03" db="EMBL/GenBank/DDBJ databases">
        <title>The ancient ancestry and fast evolution of plastids.</title>
        <authorList>
            <person name="Moore K.R."/>
            <person name="Magnabosco C."/>
            <person name="Momper L."/>
            <person name="Gold D.A."/>
            <person name="Bosak T."/>
            <person name="Fournier G.P."/>
        </authorList>
    </citation>
    <scope>NUCLEOTIDE SEQUENCE [LARGE SCALE GENOMIC DNA]</scope>
    <source>
        <strain evidence="8 9">CCALA 037</strain>
    </source>
</reference>
<dbReference type="PROSITE" id="PS51441">
    <property type="entry name" value="CPCD_LIKE"/>
    <property type="match status" value="1"/>
</dbReference>
<gene>
    <name evidence="8" type="ORF">C7B77_08465</name>
</gene>
<dbReference type="SMART" id="SM01094">
    <property type="entry name" value="CpcD"/>
    <property type="match status" value="1"/>
</dbReference>
<accession>A0A2T1GI74</accession>
<organism evidence="8 9">
    <name type="scientific">Chamaesiphon polymorphus CCALA 037</name>
    <dbReference type="NCBI Taxonomy" id="2107692"/>
    <lineage>
        <taxon>Bacteria</taxon>
        <taxon>Bacillati</taxon>
        <taxon>Cyanobacteriota</taxon>
        <taxon>Cyanophyceae</taxon>
        <taxon>Gomontiellales</taxon>
        <taxon>Chamaesiphonaceae</taxon>
        <taxon>Chamaesiphon</taxon>
    </lineage>
</organism>
<sequence length="83" mass="9078">MLGQSSFTRGSTATANSRIFVYEVAGLQQNDAIQSNVQVRTSANTFVQVPYNRMNEKMQQILRMGGKIVSIQPLGSKPLASES</sequence>
<dbReference type="AlphaFoldDB" id="A0A2T1GI74"/>
<dbReference type="Pfam" id="PF01383">
    <property type="entry name" value="CpcD"/>
    <property type="match status" value="1"/>
</dbReference>
<evidence type="ECO:0000256" key="5">
    <source>
        <dbReference type="ARBA" id="ARBA00023136"/>
    </source>
</evidence>
<protein>
    <submittedName>
        <fullName evidence="8">Photosystem I reaction center subunit XII</fullName>
    </submittedName>
</protein>
<dbReference type="GO" id="GO:0030089">
    <property type="term" value="C:phycobilisome"/>
    <property type="evidence" value="ECO:0007669"/>
    <property type="project" value="UniProtKB-UniRule"/>
</dbReference>